<comment type="miscellaneous">
    <text evidence="16">The active site is a redox-active disulfide bond.</text>
</comment>
<feature type="binding site" evidence="14">
    <location>
        <position position="367"/>
    </location>
    <ligand>
        <name>NAD(+)</name>
        <dbReference type="ChEBI" id="CHEBI:57540"/>
    </ligand>
</feature>
<dbReference type="InterPro" id="IPR012999">
    <property type="entry name" value="Pyr_OxRdtase_I_AS"/>
</dbReference>
<feature type="binding site" evidence="14">
    <location>
        <begin position="241"/>
        <end position="243"/>
    </location>
    <ligand>
        <name>FAD</name>
        <dbReference type="ChEBI" id="CHEBI:57692"/>
    </ligand>
</feature>
<keyword evidence="11 16" id="KW-0676">Redox-active center</keyword>
<reference evidence="21 22" key="1">
    <citation type="journal article" date="2020" name="Cell Host Microbe">
        <title>Functional and Genomic Variation between Human-Derived Isolates of Lachnospiraceae Reveals Inter- and Intra-Species Diversity.</title>
        <authorList>
            <person name="Sorbara M.T."/>
            <person name="Littmann E.R."/>
            <person name="Fontana E."/>
            <person name="Moody T.U."/>
            <person name="Kohout C.E."/>
            <person name="Gjonbalaj M."/>
            <person name="Eaton V."/>
            <person name="Seok R."/>
            <person name="Leiner I.M."/>
            <person name="Pamer E.G."/>
        </authorList>
    </citation>
    <scope>NUCLEOTIDE SEQUENCE [LARGE SCALE GENOMIC DNA]</scope>
    <source>
        <strain evidence="21 22">MSK.1.17</strain>
    </source>
</reference>
<evidence type="ECO:0000313" key="22">
    <source>
        <dbReference type="Proteomes" id="UP000669239"/>
    </source>
</evidence>
<name>A0AAW5C1D4_9FIRM</name>
<evidence type="ECO:0000256" key="6">
    <source>
        <dbReference type="ARBA" id="ARBA00022630"/>
    </source>
</evidence>
<dbReference type="GO" id="GO:0006103">
    <property type="term" value="P:2-oxoglutarate metabolic process"/>
    <property type="evidence" value="ECO:0007669"/>
    <property type="project" value="TreeGrafter"/>
</dbReference>
<feature type="disulfide bond" description="Redox-active" evidence="15">
    <location>
        <begin position="141"/>
        <end position="146"/>
    </location>
</feature>
<dbReference type="InterPro" id="IPR011053">
    <property type="entry name" value="Single_hybrid_motif"/>
</dbReference>
<dbReference type="PANTHER" id="PTHR22912">
    <property type="entry name" value="DISULFIDE OXIDOREDUCTASE"/>
    <property type="match status" value="1"/>
</dbReference>
<reference evidence="21" key="2">
    <citation type="submission" date="2020-02" db="EMBL/GenBank/DDBJ databases">
        <authorList>
            <person name="Littmann E."/>
            <person name="Sorbara M."/>
        </authorList>
    </citation>
    <scope>NUCLEOTIDE SEQUENCE</scope>
    <source>
        <strain evidence="21">MSK.1.17</strain>
    </source>
</reference>
<dbReference type="PRINTS" id="PR00368">
    <property type="entry name" value="FADPNR"/>
</dbReference>
<evidence type="ECO:0000259" key="17">
    <source>
        <dbReference type="Pfam" id="PF00364"/>
    </source>
</evidence>
<evidence type="ECO:0000256" key="9">
    <source>
        <dbReference type="ARBA" id="ARBA00023027"/>
    </source>
</evidence>
<evidence type="ECO:0000313" key="23">
    <source>
        <dbReference type="Proteomes" id="UP001299608"/>
    </source>
</evidence>
<evidence type="ECO:0000256" key="8">
    <source>
        <dbReference type="ARBA" id="ARBA00023002"/>
    </source>
</evidence>
<evidence type="ECO:0000259" key="19">
    <source>
        <dbReference type="Pfam" id="PF07992"/>
    </source>
</evidence>
<keyword evidence="8 16" id="KW-0560">Oxidoreductase</keyword>
<dbReference type="PRINTS" id="PR00411">
    <property type="entry name" value="PNDRDTASEI"/>
</dbReference>
<evidence type="ECO:0000256" key="11">
    <source>
        <dbReference type="ARBA" id="ARBA00023284"/>
    </source>
</evidence>
<evidence type="ECO:0000256" key="15">
    <source>
        <dbReference type="PIRSR" id="PIRSR000350-4"/>
    </source>
</evidence>
<evidence type="ECO:0000256" key="1">
    <source>
        <dbReference type="ARBA" id="ARBA00004496"/>
    </source>
</evidence>
<dbReference type="Pfam" id="PF00364">
    <property type="entry name" value="Biotin_lipoyl"/>
    <property type="match status" value="1"/>
</dbReference>
<dbReference type="InterPro" id="IPR036188">
    <property type="entry name" value="FAD/NAD-bd_sf"/>
</dbReference>
<dbReference type="RefSeq" id="WP_165641905.1">
    <property type="nucleotide sequence ID" value="NZ_JAAITT010000010.1"/>
</dbReference>
<dbReference type="InterPro" id="IPR050151">
    <property type="entry name" value="Class-I_Pyr_Nuc-Dis_Oxidored"/>
</dbReference>
<feature type="active site" description="Proton acceptor" evidence="13">
    <location>
        <position position="549"/>
    </location>
</feature>
<dbReference type="CDD" id="cd06850">
    <property type="entry name" value="biotinyl_domain"/>
    <property type="match status" value="1"/>
</dbReference>
<dbReference type="Pfam" id="PF02852">
    <property type="entry name" value="Pyr_redox_dim"/>
    <property type="match status" value="1"/>
</dbReference>
<dbReference type="FunFam" id="3.30.390.30:FF:000001">
    <property type="entry name" value="Dihydrolipoyl dehydrogenase"/>
    <property type="match status" value="1"/>
</dbReference>
<evidence type="ECO:0000256" key="3">
    <source>
        <dbReference type="ARBA" id="ARBA00012608"/>
    </source>
</evidence>
<feature type="binding site" evidence="14">
    <location>
        <position position="407"/>
    </location>
    <ligand>
        <name>FAD</name>
        <dbReference type="ChEBI" id="CHEBI:57692"/>
    </ligand>
</feature>
<evidence type="ECO:0000256" key="7">
    <source>
        <dbReference type="ARBA" id="ARBA00022827"/>
    </source>
</evidence>
<feature type="binding site" evidence="14">
    <location>
        <begin position="276"/>
        <end position="283"/>
    </location>
    <ligand>
        <name>NAD(+)</name>
        <dbReference type="ChEBI" id="CHEBI:57540"/>
    </ligand>
</feature>
<dbReference type="InterPro" id="IPR001100">
    <property type="entry name" value="Pyr_nuc-diS_OxRdtase"/>
</dbReference>
<evidence type="ECO:0000256" key="2">
    <source>
        <dbReference type="ARBA" id="ARBA00007532"/>
    </source>
</evidence>
<evidence type="ECO:0000256" key="10">
    <source>
        <dbReference type="ARBA" id="ARBA00023157"/>
    </source>
</evidence>
<dbReference type="EMBL" id="JAKNGE010000023">
    <property type="protein sequence ID" value="MCG4747342.1"/>
    <property type="molecule type" value="Genomic_DNA"/>
</dbReference>
<feature type="binding site" evidence="14">
    <location>
        <position position="299"/>
    </location>
    <ligand>
        <name>NAD(+)</name>
        <dbReference type="ChEBI" id="CHEBI:57540"/>
    </ligand>
</feature>
<reference evidence="20" key="3">
    <citation type="submission" date="2022-01" db="EMBL/GenBank/DDBJ databases">
        <title>Collection of gut derived symbiotic bacterial strains cultured from healthy donors.</title>
        <authorList>
            <person name="Lin H."/>
            <person name="Kohout C."/>
            <person name="Waligurski E."/>
            <person name="Pamer E.G."/>
        </authorList>
    </citation>
    <scope>NUCLEOTIDE SEQUENCE</scope>
    <source>
        <strain evidence="20">DFI.6.55</strain>
    </source>
</reference>
<dbReference type="PIRSF" id="PIRSF000350">
    <property type="entry name" value="Mercury_reductase_MerA"/>
    <property type="match status" value="1"/>
</dbReference>
<dbReference type="GO" id="GO:0005737">
    <property type="term" value="C:cytoplasm"/>
    <property type="evidence" value="ECO:0007669"/>
    <property type="project" value="UniProtKB-SubCell"/>
</dbReference>
<comment type="subcellular location">
    <subcellularLocation>
        <location evidence="1">Cytoplasm</location>
    </subcellularLocation>
</comment>
<dbReference type="Gene3D" id="2.40.50.100">
    <property type="match status" value="1"/>
</dbReference>
<dbReference type="EC" id="1.8.1.4" evidence="3 16"/>
<dbReference type="SUPFAM" id="SSF55424">
    <property type="entry name" value="FAD/NAD-linked reductases, dimerisation (C-terminal) domain"/>
    <property type="match status" value="1"/>
</dbReference>
<evidence type="ECO:0000256" key="16">
    <source>
        <dbReference type="RuleBase" id="RU003692"/>
    </source>
</evidence>
<dbReference type="Proteomes" id="UP001299608">
    <property type="component" value="Unassembled WGS sequence"/>
</dbReference>
<comment type="similarity">
    <text evidence="2 16">Belongs to the class-I pyridine nucleotide-disulfide oxidoreductase family.</text>
</comment>
<evidence type="ECO:0000256" key="13">
    <source>
        <dbReference type="PIRSR" id="PIRSR000350-2"/>
    </source>
</evidence>
<protein>
    <recommendedName>
        <fullName evidence="4 16">Dihydrolipoyl dehydrogenase</fullName>
        <ecNumber evidence="3 16">1.8.1.4</ecNumber>
    </recommendedName>
</protein>
<accession>A0AAW5C1D4</accession>
<keyword evidence="9 14" id="KW-0520">NAD</keyword>
<feature type="domain" description="Pyridine nucleotide-disulphide oxidoreductase dimerisation" evidence="18">
    <location>
        <begin position="451"/>
        <end position="560"/>
    </location>
</feature>
<dbReference type="SUPFAM" id="SSF51230">
    <property type="entry name" value="Single hybrid motif"/>
    <property type="match status" value="1"/>
</dbReference>
<keyword evidence="7 14" id="KW-0274">FAD</keyword>
<keyword evidence="22" id="KW-1185">Reference proteome</keyword>
<dbReference type="InterPro" id="IPR023753">
    <property type="entry name" value="FAD/NAD-binding_dom"/>
</dbReference>
<dbReference type="GO" id="GO:0050660">
    <property type="term" value="F:flavin adenine dinucleotide binding"/>
    <property type="evidence" value="ECO:0007669"/>
    <property type="project" value="InterPro"/>
</dbReference>
<evidence type="ECO:0000256" key="5">
    <source>
        <dbReference type="ARBA" id="ARBA00022490"/>
    </source>
</evidence>
<dbReference type="Gene3D" id="3.30.390.30">
    <property type="match status" value="1"/>
</dbReference>
<organism evidence="20 23">
    <name type="scientific">Enterocloster aldenensis</name>
    <dbReference type="NCBI Taxonomy" id="358742"/>
    <lineage>
        <taxon>Bacteria</taxon>
        <taxon>Bacillati</taxon>
        <taxon>Bacillota</taxon>
        <taxon>Clostridia</taxon>
        <taxon>Lachnospirales</taxon>
        <taxon>Lachnospiraceae</taxon>
        <taxon>Enterocloster</taxon>
    </lineage>
</organism>
<dbReference type="Pfam" id="PF07992">
    <property type="entry name" value="Pyr_redox_2"/>
    <property type="match status" value="1"/>
</dbReference>
<keyword evidence="6 16" id="KW-0285">Flavoprotein</keyword>
<dbReference type="NCBIfam" id="TIGR01350">
    <property type="entry name" value="lipoamide_DH"/>
    <property type="match status" value="1"/>
</dbReference>
<evidence type="ECO:0000256" key="14">
    <source>
        <dbReference type="PIRSR" id="PIRSR000350-3"/>
    </source>
</evidence>
<keyword evidence="14" id="KW-0547">Nucleotide-binding</keyword>
<dbReference type="PROSITE" id="PS00076">
    <property type="entry name" value="PYRIDINE_REDOX_1"/>
    <property type="match status" value="1"/>
</dbReference>
<comment type="caution">
    <text evidence="20">The sequence shown here is derived from an EMBL/GenBank/DDBJ whole genome shotgun (WGS) entry which is preliminary data.</text>
</comment>
<keyword evidence="10" id="KW-1015">Disulfide bond</keyword>
<comment type="catalytic activity">
    <reaction evidence="12 16">
        <text>N(6)-[(R)-dihydrolipoyl]-L-lysyl-[protein] + NAD(+) = N(6)-[(R)-lipoyl]-L-lysyl-[protein] + NADH + H(+)</text>
        <dbReference type="Rhea" id="RHEA:15045"/>
        <dbReference type="Rhea" id="RHEA-COMP:10474"/>
        <dbReference type="Rhea" id="RHEA-COMP:10475"/>
        <dbReference type="ChEBI" id="CHEBI:15378"/>
        <dbReference type="ChEBI" id="CHEBI:57540"/>
        <dbReference type="ChEBI" id="CHEBI:57945"/>
        <dbReference type="ChEBI" id="CHEBI:83099"/>
        <dbReference type="ChEBI" id="CHEBI:83100"/>
        <dbReference type="EC" id="1.8.1.4"/>
    </reaction>
</comment>
<dbReference type="Gene3D" id="3.50.50.60">
    <property type="entry name" value="FAD/NAD(P)-binding domain"/>
    <property type="match status" value="2"/>
</dbReference>
<dbReference type="InterPro" id="IPR016156">
    <property type="entry name" value="FAD/NAD-linked_Rdtase_dimer_sf"/>
</dbReference>
<sequence>MEIKMGLIMGGKPAVAGTIEVRAGDWVEPGQTLLNTETGKGNRPFKSMVSGRITRICVEEGSQIRTGDVLFEYEEADGGNGTDGRGPGSAGHAGACRDIKRMDTDVAVIGGGPGGYVTALYAAGRGLRVVLIEKDQLGGTCLNRGCIPTKALLQSAHLYDALRRAGEFGISADRIRVDMDKVFDRKDRICRENRSGISFLLDSSHVTVITGTAQVLPDRTVAVKDGNPGYEIKAGHVVLATGSRPVMPDWARSPVCMDSREALDSRAIPHSLIIVGAGVIGMEFAFLYAAFGCRVHVIEYMDHMLGNTDAQACAVIAEAAREKGIRIDLSSRVTRVLGTDSGEAVVFYEKDGAEHAANAQKVLVAVGRAPEMDREALELAGIGFDKKGIKTGENLETSMKGVYAIGDVNGRIQLAHAASAQGIQVIDRILGQKDRETDGMIKSPAIREPVIPSVIFTSPEIGSAGKSEEQCRQENIKVKVSVFPFTANGKAKIQGETEGFVKLIMEEQSRRIIGGVAAGPDASALAGCLAVAITNNLTDDGLSKTVFAHPTTSEAVWEAAMGLSTGCIHYHE</sequence>
<dbReference type="GO" id="GO:0004148">
    <property type="term" value="F:dihydrolipoyl dehydrogenase (NADH) activity"/>
    <property type="evidence" value="ECO:0007669"/>
    <property type="project" value="UniProtKB-EC"/>
</dbReference>
<dbReference type="EMBL" id="JAAITT010000010">
    <property type="protein sequence ID" value="NSJ48867.1"/>
    <property type="molecule type" value="Genomic_DNA"/>
</dbReference>
<feature type="domain" description="Lipoyl-binding" evidence="17">
    <location>
        <begin position="19"/>
        <end position="72"/>
    </location>
</feature>
<evidence type="ECO:0000256" key="4">
    <source>
        <dbReference type="ARBA" id="ARBA00016961"/>
    </source>
</evidence>
<evidence type="ECO:0000313" key="20">
    <source>
        <dbReference type="EMBL" id="MCG4747342.1"/>
    </source>
</evidence>
<feature type="binding site" evidence="14">
    <location>
        <position position="150"/>
    </location>
    <ligand>
        <name>FAD</name>
        <dbReference type="ChEBI" id="CHEBI:57692"/>
    </ligand>
</feature>
<dbReference type="Proteomes" id="UP000669239">
    <property type="component" value="Unassembled WGS sequence"/>
</dbReference>
<dbReference type="InterPro" id="IPR006258">
    <property type="entry name" value="Lipoamide_DH"/>
</dbReference>
<keyword evidence="5" id="KW-0963">Cytoplasm</keyword>
<evidence type="ECO:0000259" key="18">
    <source>
        <dbReference type="Pfam" id="PF02852"/>
    </source>
</evidence>
<gene>
    <name evidence="20" type="primary">lpdA</name>
    <name evidence="21" type="ORF">G5B36_09155</name>
    <name evidence="20" type="ORF">L0N08_18105</name>
</gene>
<dbReference type="AlphaFoldDB" id="A0AAW5C1D4"/>
<dbReference type="PANTHER" id="PTHR22912:SF217">
    <property type="entry name" value="DIHYDROLIPOYL DEHYDROGENASE"/>
    <property type="match status" value="1"/>
</dbReference>
<dbReference type="InterPro" id="IPR004099">
    <property type="entry name" value="Pyr_nucl-diS_OxRdtase_dimer"/>
</dbReference>
<feature type="domain" description="FAD/NAD(P)-binding" evidence="19">
    <location>
        <begin position="105"/>
        <end position="422"/>
    </location>
</feature>
<dbReference type="InterPro" id="IPR000089">
    <property type="entry name" value="Biotin_lipoyl"/>
</dbReference>
<comment type="cofactor">
    <cofactor evidence="14 16">
        <name>FAD</name>
        <dbReference type="ChEBI" id="CHEBI:57692"/>
    </cofactor>
    <text evidence="14 16">Binds 1 FAD per subunit.</text>
</comment>
<proteinExistence type="inferred from homology"/>
<dbReference type="SUPFAM" id="SSF51905">
    <property type="entry name" value="FAD/NAD(P)-binding domain"/>
    <property type="match status" value="1"/>
</dbReference>
<evidence type="ECO:0000256" key="12">
    <source>
        <dbReference type="ARBA" id="ARBA00049187"/>
    </source>
</evidence>
<evidence type="ECO:0000313" key="21">
    <source>
        <dbReference type="EMBL" id="NSJ48867.1"/>
    </source>
</evidence>